<dbReference type="SMART" id="SM01372">
    <property type="entry name" value="E2F_TDP"/>
    <property type="match status" value="1"/>
</dbReference>
<dbReference type="InterPro" id="IPR036388">
    <property type="entry name" value="WH-like_DNA-bd_sf"/>
</dbReference>
<feature type="compositionally biased region" description="Low complexity" evidence="7">
    <location>
        <begin position="390"/>
        <end position="412"/>
    </location>
</feature>
<feature type="domain" description="E2F/DP family winged-helix DNA-binding" evidence="8">
    <location>
        <begin position="104"/>
        <end position="170"/>
    </location>
</feature>
<dbReference type="AlphaFoldDB" id="A0A8B9Z533"/>
<dbReference type="GO" id="GO:0005654">
    <property type="term" value="C:nucleoplasm"/>
    <property type="evidence" value="ECO:0007669"/>
    <property type="project" value="Ensembl"/>
</dbReference>
<dbReference type="GO" id="GO:0000978">
    <property type="term" value="F:RNA polymerase II cis-regulatory region sequence-specific DNA binding"/>
    <property type="evidence" value="ECO:0007669"/>
    <property type="project" value="Ensembl"/>
</dbReference>
<reference evidence="9" key="1">
    <citation type="submission" date="2019-05" db="EMBL/GenBank/DDBJ databases">
        <authorList>
            <person name="Zhang S."/>
            <person name="Liu J."/>
        </authorList>
    </citation>
    <scope>NUCLEOTIDE SEQUENCE [LARGE SCALE GENOMIC DNA]</scope>
</reference>
<organism evidence="9 10">
    <name type="scientific">Bos mutus grunniens</name>
    <name type="common">Wild yak</name>
    <name type="synonym">Bos grunniens</name>
    <dbReference type="NCBI Taxonomy" id="30521"/>
    <lineage>
        <taxon>Eukaryota</taxon>
        <taxon>Metazoa</taxon>
        <taxon>Chordata</taxon>
        <taxon>Craniata</taxon>
        <taxon>Vertebrata</taxon>
        <taxon>Euteleostomi</taxon>
        <taxon>Mammalia</taxon>
        <taxon>Eutheria</taxon>
        <taxon>Laurasiatheria</taxon>
        <taxon>Artiodactyla</taxon>
        <taxon>Ruminantia</taxon>
        <taxon>Pecora</taxon>
        <taxon>Bovidae</taxon>
        <taxon>Bovinae</taxon>
        <taxon>Bos</taxon>
    </lineage>
</organism>
<dbReference type="Gene3D" id="6.10.250.540">
    <property type="match status" value="1"/>
</dbReference>
<feature type="region of interest" description="Disordered" evidence="7">
    <location>
        <begin position="82"/>
        <end position="107"/>
    </location>
</feature>
<protein>
    <submittedName>
        <fullName evidence="9">E2F transcription factor 4</fullName>
    </submittedName>
</protein>
<dbReference type="Pfam" id="PF02319">
    <property type="entry name" value="WHD_E2F_TDP"/>
    <property type="match status" value="1"/>
</dbReference>
<reference evidence="9" key="3">
    <citation type="submission" date="2025-09" db="UniProtKB">
        <authorList>
            <consortium name="Ensembl"/>
        </authorList>
    </citation>
    <scope>IDENTIFICATION</scope>
</reference>
<dbReference type="SUPFAM" id="SSF144074">
    <property type="entry name" value="E2F-DP heterodimerization region"/>
    <property type="match status" value="1"/>
</dbReference>
<keyword evidence="4 5" id="KW-0804">Transcription</keyword>
<keyword evidence="5" id="KW-0539">Nucleus</keyword>
<dbReference type="GO" id="GO:0008015">
    <property type="term" value="P:blood circulation"/>
    <property type="evidence" value="ECO:0007669"/>
    <property type="project" value="Ensembl"/>
</dbReference>
<dbReference type="GO" id="GO:0001228">
    <property type="term" value="F:DNA-binding transcription activator activity, RNA polymerase II-specific"/>
    <property type="evidence" value="ECO:0007669"/>
    <property type="project" value="Ensembl"/>
</dbReference>
<dbReference type="PANTHER" id="PTHR12081">
    <property type="entry name" value="TRANSCRIPTION FACTOR E2F"/>
    <property type="match status" value="1"/>
</dbReference>
<dbReference type="Ensembl" id="ENSBGRT00000049829.1">
    <property type="protein sequence ID" value="ENSBGRP00000042990.1"/>
    <property type="gene ID" value="ENSBGRG00000026873.1"/>
</dbReference>
<evidence type="ECO:0000313" key="10">
    <source>
        <dbReference type="Proteomes" id="UP000694520"/>
    </source>
</evidence>
<dbReference type="Gene3D" id="1.10.10.10">
    <property type="entry name" value="Winged helix-like DNA-binding domain superfamily/Winged helix DNA-binding domain"/>
    <property type="match status" value="1"/>
</dbReference>
<dbReference type="InterPro" id="IPR037241">
    <property type="entry name" value="E2F-DP_heterodim"/>
</dbReference>
<proteinExistence type="inferred from homology"/>
<evidence type="ECO:0000256" key="2">
    <source>
        <dbReference type="ARBA" id="ARBA00023015"/>
    </source>
</evidence>
<dbReference type="GO" id="GO:0005737">
    <property type="term" value="C:cytoplasm"/>
    <property type="evidence" value="ECO:0007669"/>
    <property type="project" value="Ensembl"/>
</dbReference>
<dbReference type="GO" id="GO:0090575">
    <property type="term" value="C:RNA polymerase II transcription regulator complex"/>
    <property type="evidence" value="ECO:0007669"/>
    <property type="project" value="TreeGrafter"/>
</dbReference>
<dbReference type="GO" id="GO:0042127">
    <property type="term" value="P:regulation of cell population proliferation"/>
    <property type="evidence" value="ECO:0007669"/>
    <property type="project" value="Ensembl"/>
</dbReference>
<keyword evidence="6" id="KW-0175">Coiled coil</keyword>
<evidence type="ECO:0000256" key="4">
    <source>
        <dbReference type="ARBA" id="ARBA00023163"/>
    </source>
</evidence>
<feature type="region of interest" description="Disordered" evidence="7">
    <location>
        <begin position="297"/>
        <end position="373"/>
    </location>
</feature>
<evidence type="ECO:0000256" key="5">
    <source>
        <dbReference type="RuleBase" id="RU003796"/>
    </source>
</evidence>
<comment type="subcellular location">
    <subcellularLocation>
        <location evidence="5">Nucleus</location>
    </subcellularLocation>
</comment>
<name>A0A8B9Z533_BOSMU</name>
<dbReference type="GO" id="GO:0000785">
    <property type="term" value="C:chromatin"/>
    <property type="evidence" value="ECO:0007669"/>
    <property type="project" value="Ensembl"/>
</dbReference>
<evidence type="ECO:0000256" key="3">
    <source>
        <dbReference type="ARBA" id="ARBA00023125"/>
    </source>
</evidence>
<dbReference type="GO" id="GO:0000082">
    <property type="term" value="P:G1/S transition of mitotic cell cycle"/>
    <property type="evidence" value="ECO:0007669"/>
    <property type="project" value="Ensembl"/>
</dbReference>
<evidence type="ECO:0000256" key="1">
    <source>
        <dbReference type="ARBA" id="ARBA00010940"/>
    </source>
</evidence>
<dbReference type="GO" id="GO:0046983">
    <property type="term" value="F:protein dimerization activity"/>
    <property type="evidence" value="ECO:0007669"/>
    <property type="project" value="InterPro"/>
</dbReference>
<dbReference type="GO" id="GO:0006884">
    <property type="term" value="P:cell volume homeostasis"/>
    <property type="evidence" value="ECO:0007669"/>
    <property type="project" value="Ensembl"/>
</dbReference>
<evidence type="ECO:0000313" key="9">
    <source>
        <dbReference type="Ensembl" id="ENSBGRP00000042990.1"/>
    </source>
</evidence>
<dbReference type="GeneTree" id="ENSGT00940000156252"/>
<dbReference type="InterPro" id="IPR036390">
    <property type="entry name" value="WH_DNA-bd_sf"/>
</dbReference>
<dbReference type="PANTHER" id="PTHR12081:SF42">
    <property type="entry name" value="TRANSCRIPTION FACTOR E2F4"/>
    <property type="match status" value="1"/>
</dbReference>
<dbReference type="GO" id="GO:0009887">
    <property type="term" value="P:animal organ morphogenesis"/>
    <property type="evidence" value="ECO:0007669"/>
    <property type="project" value="Ensembl"/>
</dbReference>
<dbReference type="GO" id="GO:0002064">
    <property type="term" value="P:epithelial cell development"/>
    <property type="evidence" value="ECO:0007669"/>
    <property type="project" value="Ensembl"/>
</dbReference>
<dbReference type="InterPro" id="IPR015633">
    <property type="entry name" value="E2F"/>
</dbReference>
<keyword evidence="2 5" id="KW-0805">Transcription regulation</keyword>
<dbReference type="CDD" id="cd14660">
    <property type="entry name" value="E2F_DD"/>
    <property type="match status" value="1"/>
</dbReference>
<dbReference type="FunFam" id="1.10.10.10:FF:000008">
    <property type="entry name" value="E2F transcription factor 1"/>
    <property type="match status" value="1"/>
</dbReference>
<comment type="similarity">
    <text evidence="1 5">Belongs to the E2F/DP family.</text>
</comment>
<dbReference type="GO" id="GO:0019904">
    <property type="term" value="F:protein domain specific binding"/>
    <property type="evidence" value="ECO:0007669"/>
    <property type="project" value="Ensembl"/>
</dbReference>
<sequence length="525" mass="56083">MLPRPHLSSGILGLFSSSSAVGHLLMVPEVFRPCLLRGIVTDSLEGNEAEAEVVRLAPAAERPGTEAEVAAAPAWPGLAEGRRRAGAMAEAGPQAPPPPGTPSRHEKSLGLLTTKFVSLLQEAKDGVLDLKLAADTLAVRQKRRIYDITNVLEGIGLIEKKSKNSIQWKGVGPGCNTREIADKLIELKAEIEELQQREQELDQHKVWVQQSIRNVTEDVHNSCLAYVTHEDICRCFAGDTLLAIRAPSGTSLEVPIPEGLNGQKKYQIHLKSVSGPIEVLLVNKEAWSSPPVAVPVPPPEDLLQNPPAVSTPPLLPKPSLAQPQDASRPSSPQATTPNPVPSSTEAQGVAGPAAEIPVSGGHGTESKDSGELSSLPLGLAALDTRPLQSSALLDSSSSSSNSSSSGPNPSTSFEPIKADPTGVLELPKELSEIFDPTRECMSSELLEELMSSEGRWPSKVGGKCMWAEFGWPWVGPRLWGLSLLFSAVFAPLLRLSPPPGDHDYIYNLDESEGVCDLFDVPVLNL</sequence>
<dbReference type="GO" id="GO:1990841">
    <property type="term" value="F:promoter-specific chromatin binding"/>
    <property type="evidence" value="ECO:0007669"/>
    <property type="project" value="Ensembl"/>
</dbReference>
<evidence type="ECO:0000256" key="7">
    <source>
        <dbReference type="SAM" id="MobiDB-lite"/>
    </source>
</evidence>
<dbReference type="SUPFAM" id="SSF46785">
    <property type="entry name" value="Winged helix' DNA-binding domain"/>
    <property type="match status" value="1"/>
</dbReference>
<reference evidence="9" key="2">
    <citation type="submission" date="2025-08" db="UniProtKB">
        <authorList>
            <consortium name="Ensembl"/>
        </authorList>
    </citation>
    <scope>IDENTIFICATION</scope>
</reference>
<feature type="coiled-coil region" evidence="6">
    <location>
        <begin position="177"/>
        <end position="204"/>
    </location>
</feature>
<feature type="compositionally biased region" description="Polar residues" evidence="7">
    <location>
        <begin position="321"/>
        <end position="346"/>
    </location>
</feature>
<dbReference type="Proteomes" id="UP000694520">
    <property type="component" value="Chromosome 20"/>
</dbReference>
<dbReference type="Pfam" id="PF16421">
    <property type="entry name" value="E2F_CC-MB"/>
    <property type="match status" value="1"/>
</dbReference>
<evidence type="ECO:0000259" key="8">
    <source>
        <dbReference type="SMART" id="SM01372"/>
    </source>
</evidence>
<keyword evidence="3 5" id="KW-0238">DNA-binding</keyword>
<dbReference type="InterPro" id="IPR003316">
    <property type="entry name" value="E2F_WHTH_DNA-bd_dom"/>
</dbReference>
<accession>A0A8B9Z533</accession>
<evidence type="ECO:0000256" key="6">
    <source>
        <dbReference type="SAM" id="Coils"/>
    </source>
</evidence>
<feature type="region of interest" description="Disordered" evidence="7">
    <location>
        <begin position="390"/>
        <end position="418"/>
    </location>
</feature>
<dbReference type="InterPro" id="IPR032198">
    <property type="entry name" value="E2F_CC-MB"/>
</dbReference>
<gene>
    <name evidence="9" type="primary">E2F4</name>
</gene>
<keyword evidence="10" id="KW-1185">Reference proteome</keyword>
<dbReference type="GO" id="GO:0060271">
    <property type="term" value="P:cilium assembly"/>
    <property type="evidence" value="ECO:0007669"/>
    <property type="project" value="Ensembl"/>
</dbReference>